<dbReference type="Proteomes" id="UP000574761">
    <property type="component" value="Unassembled WGS sequence"/>
</dbReference>
<dbReference type="EC" id="2.4.1.264" evidence="2"/>
<accession>A0A7W6GJL8</accession>
<dbReference type="Pfam" id="PF22059">
    <property type="entry name" value="GumK_N"/>
    <property type="match status" value="1"/>
</dbReference>
<evidence type="ECO:0000259" key="1">
    <source>
        <dbReference type="Pfam" id="PF22059"/>
    </source>
</evidence>
<dbReference type="GO" id="GO:0016757">
    <property type="term" value="F:glycosyltransferase activity"/>
    <property type="evidence" value="ECO:0007669"/>
    <property type="project" value="UniProtKB-KW"/>
</dbReference>
<comment type="caution">
    <text evidence="2">The sequence shown here is derived from an EMBL/GenBank/DDBJ whole genome shotgun (WGS) entry which is preliminary data.</text>
</comment>
<evidence type="ECO:0000313" key="2">
    <source>
        <dbReference type="EMBL" id="MBB3977268.1"/>
    </source>
</evidence>
<feature type="domain" description="Glucuronosyltransferase GumK N-terminal" evidence="1">
    <location>
        <begin position="3"/>
        <end position="165"/>
    </location>
</feature>
<dbReference type="InterPro" id="IPR054299">
    <property type="entry name" value="GumK_N"/>
</dbReference>
<name>A0A7W6GJL8_9HYPH</name>
<gene>
    <name evidence="2" type="ORF">GGQ64_002474</name>
</gene>
<organism evidence="2 3">
    <name type="scientific">Mycoplana azooxidifex</name>
    <dbReference type="NCBI Taxonomy" id="1636188"/>
    <lineage>
        <taxon>Bacteria</taxon>
        <taxon>Pseudomonadati</taxon>
        <taxon>Pseudomonadota</taxon>
        <taxon>Alphaproteobacteria</taxon>
        <taxon>Hyphomicrobiales</taxon>
        <taxon>Rhizobiaceae</taxon>
        <taxon>Mycoplana</taxon>
    </lineage>
</organism>
<keyword evidence="2" id="KW-0328">Glycosyltransferase</keyword>
<dbReference type="Gene3D" id="3.40.50.2000">
    <property type="entry name" value="Glycogen Phosphorylase B"/>
    <property type="match status" value="1"/>
</dbReference>
<protein>
    <submittedName>
        <fullName evidence="2">2-beta-glucuronyltransferase</fullName>
        <ecNumber evidence="2">2.4.1.264</ecNumber>
    </submittedName>
</protein>
<dbReference type="AlphaFoldDB" id="A0A7W6GJL8"/>
<proteinExistence type="predicted"/>
<dbReference type="EMBL" id="JACIEE010000005">
    <property type="protein sequence ID" value="MBB3977268.1"/>
    <property type="molecule type" value="Genomic_DNA"/>
</dbReference>
<dbReference type="SUPFAM" id="SSF53756">
    <property type="entry name" value="UDP-Glycosyltransferase/glycogen phosphorylase"/>
    <property type="match status" value="1"/>
</dbReference>
<keyword evidence="2" id="KW-0808">Transferase</keyword>
<sequence length="370" mass="39829">MPTTRKASVHFVTEALAARGHEVDTISVGFSTLTSFKRPELYAGLSADQKNRFVQTAPRRRSACYLPPLHPFSSGSAALNGINALFFPLYGNLPPAFMKAAIRAADVVAIESGTAIAFFDAVRRINPAARTLYFKRDRLDTVGAATHLQQLERRIAPLFDRVIVPSAAMAEGLPQESRIVAVPQGIDKVAFDACTTSPYAAGSRNGVSVGNMLFDADAVRAMAAADPDVFLHLFGAGISGTFPPNVRLYGERAFADIVPYIKFADFGIAPYRLTERERYLAESSLKLQQYAYCLLPVLVPDILGAGRGNLVGYAPAGEPDWAGKVEMAVALPHDPAWREGILSWDEVAARIEDELAGMRGDAALAGDAAE</sequence>
<keyword evidence="3" id="KW-1185">Reference proteome</keyword>
<dbReference type="Gene3D" id="3.40.50.11010">
    <property type="match status" value="1"/>
</dbReference>
<evidence type="ECO:0000313" key="3">
    <source>
        <dbReference type="Proteomes" id="UP000574761"/>
    </source>
</evidence>
<reference evidence="2 3" key="1">
    <citation type="submission" date="2020-08" db="EMBL/GenBank/DDBJ databases">
        <title>Genomic Encyclopedia of Type Strains, Phase IV (KMG-IV): sequencing the most valuable type-strain genomes for metagenomic binning, comparative biology and taxonomic classification.</title>
        <authorList>
            <person name="Goeker M."/>
        </authorList>
    </citation>
    <scope>NUCLEOTIDE SEQUENCE [LARGE SCALE GENOMIC DNA]</scope>
    <source>
        <strain evidence="2 3">DSM 100211</strain>
    </source>
</reference>